<feature type="compositionally biased region" description="Low complexity" evidence="7">
    <location>
        <begin position="619"/>
        <end position="628"/>
    </location>
</feature>
<feature type="compositionally biased region" description="Gly residues" evidence="7">
    <location>
        <begin position="555"/>
        <end position="571"/>
    </location>
</feature>
<feature type="compositionally biased region" description="Acidic residues" evidence="7">
    <location>
        <begin position="2293"/>
        <end position="2309"/>
    </location>
</feature>
<dbReference type="InterPro" id="IPR026003">
    <property type="entry name" value="Cohesin_HEAT"/>
</dbReference>
<feature type="compositionally biased region" description="Pro residues" evidence="7">
    <location>
        <begin position="536"/>
        <end position="547"/>
    </location>
</feature>
<feature type="compositionally biased region" description="Low complexity" evidence="7">
    <location>
        <begin position="318"/>
        <end position="327"/>
    </location>
</feature>
<dbReference type="GO" id="GO:1990414">
    <property type="term" value="P:replication-born double-strand break repair via sister chromatid exchange"/>
    <property type="evidence" value="ECO:0007669"/>
    <property type="project" value="TreeGrafter"/>
</dbReference>
<keyword evidence="4 6" id="KW-0539">Nucleus</keyword>
<feature type="region of interest" description="Disordered" evidence="7">
    <location>
        <begin position="127"/>
        <end position="439"/>
    </location>
</feature>
<feature type="compositionally biased region" description="Polar residues" evidence="7">
    <location>
        <begin position="341"/>
        <end position="350"/>
    </location>
</feature>
<dbReference type="GO" id="GO:0003682">
    <property type="term" value="F:chromatin binding"/>
    <property type="evidence" value="ECO:0007669"/>
    <property type="project" value="TreeGrafter"/>
</dbReference>
<dbReference type="GO" id="GO:0061775">
    <property type="term" value="F:cohesin loader activity"/>
    <property type="evidence" value="ECO:0007669"/>
    <property type="project" value="InterPro"/>
</dbReference>
<feature type="compositionally biased region" description="Basic and acidic residues" evidence="7">
    <location>
        <begin position="608"/>
        <end position="618"/>
    </location>
</feature>
<feature type="compositionally biased region" description="Low complexity" evidence="7">
    <location>
        <begin position="244"/>
        <end position="268"/>
    </location>
</feature>
<dbReference type="Pfam" id="PF12830">
    <property type="entry name" value="Nipped-B_C"/>
    <property type="match status" value="1"/>
</dbReference>
<evidence type="ECO:0000256" key="2">
    <source>
        <dbReference type="ARBA" id="ARBA00009252"/>
    </source>
</evidence>
<comment type="similarity">
    <text evidence="2 6">Belongs to the SCC2/Nipped-B family.</text>
</comment>
<proteinExistence type="inferred from homology"/>
<evidence type="ECO:0000313" key="10">
    <source>
        <dbReference type="WBParaSite" id="maker-uti_cns_0046766-snap-gene-0.6-mRNA-1"/>
    </source>
</evidence>
<feature type="region of interest" description="Disordered" evidence="7">
    <location>
        <begin position="2167"/>
        <end position="2192"/>
    </location>
</feature>
<feature type="region of interest" description="Disordered" evidence="7">
    <location>
        <begin position="2247"/>
        <end position="2309"/>
    </location>
</feature>
<dbReference type="GO" id="GO:0090694">
    <property type="term" value="C:Scc2-Scc4 cohesin loading complex"/>
    <property type="evidence" value="ECO:0007669"/>
    <property type="project" value="TreeGrafter"/>
</dbReference>
<comment type="subcellular location">
    <subcellularLocation>
        <location evidence="1 6">Nucleus</location>
    </subcellularLocation>
</comment>
<evidence type="ECO:0000313" key="9">
    <source>
        <dbReference type="Proteomes" id="UP000095280"/>
    </source>
</evidence>
<dbReference type="GO" id="GO:0034087">
    <property type="term" value="P:establishment of mitotic sister chromatid cohesion"/>
    <property type="evidence" value="ECO:0007669"/>
    <property type="project" value="TreeGrafter"/>
</dbReference>
<feature type="compositionally biased region" description="Basic and acidic residues" evidence="7">
    <location>
        <begin position="182"/>
        <end position="193"/>
    </location>
</feature>
<dbReference type="GO" id="GO:0071169">
    <property type="term" value="P:establishment of protein localization to chromatin"/>
    <property type="evidence" value="ECO:0007669"/>
    <property type="project" value="TreeGrafter"/>
</dbReference>
<feature type="compositionally biased region" description="Low complexity" evidence="7">
    <location>
        <begin position="422"/>
        <end position="432"/>
    </location>
</feature>
<dbReference type="Gene3D" id="1.25.10.10">
    <property type="entry name" value="Leucine-rich Repeat Variant"/>
    <property type="match status" value="1"/>
</dbReference>
<keyword evidence="3 6" id="KW-0677">Repeat</keyword>
<feature type="compositionally biased region" description="Basic residues" evidence="7">
    <location>
        <begin position="167"/>
        <end position="181"/>
    </location>
</feature>
<dbReference type="Proteomes" id="UP000095280">
    <property type="component" value="Unplaced"/>
</dbReference>
<evidence type="ECO:0000259" key="8">
    <source>
        <dbReference type="Pfam" id="PF12830"/>
    </source>
</evidence>
<evidence type="ECO:0000256" key="1">
    <source>
        <dbReference type="ARBA" id="ARBA00004123"/>
    </source>
</evidence>
<keyword evidence="5 6" id="KW-0131">Cell cycle</keyword>
<feature type="compositionally biased region" description="Basic residues" evidence="7">
    <location>
        <begin position="271"/>
        <end position="288"/>
    </location>
</feature>
<sequence>MIGNGGIPIQSLAGITSLTDILPELPLPRPVQSSLSRQQSLYYSQRVGQQAEQQLAQGRGNMRLLESIGWALTQTDTSSIELKSDQCAAAAPPALFQAVLAQNTRRFEKRPEFALYCQSLLANGAGGRAAEDAGVGGGGAPPVSGSATSGPVDDAEPDQDQEESGKREKHRHKKKKRKKERERRSSSSTRDDTNETNPSTSTTPSGASGQVTVVSREGIKIKLKLPSPVVKPIRIENPASERPAIVSDDVAEDSVAAVGEAADAETASVSRQHKKEKRKKHKKDKRKRNEVDSEPGGDALQQQQHPPLQPLTLSMPQSAAAAPASSSLTPGGLNALDSPGFSRQQQQSKLQELLTRPRPAQQTPQMPPQHPPPPHQQPMQPPMPHQQQQQQTNYPPSQPPMPHHHHPQQQQQQLPMYGSPTQMPIMPPMQQQQPPPQVSTALPASLFDNLQLLPGFLAGPSGADVLPEIGENWPDQPSLSYPNLGEVSCGAGGGYPGGDSSGFPFLPQLPIGASSPHHLHHHQMQQSVATPQLSMQPPPPPQQQPMPHPHHLSGAGSGKGGKPASVTGGGSSTRKSKRGGGGGGTRRGGGRSRGGGAGGDPVSSEVRNLMDWRVRDKTGGASTAADGGDSMDADESWDSRLEQHNRSLAGRFKNSRRLAAQQQRGNMQNMPDYLESDDEDDGEGGGASKRQRRDSDEDFKVRLKGSSESRYPPIAKGNSDRPRERVKCGLGVNLGVLSTEELVASETFVHFKELVDQALDAVEDVDIKVLDDSDELPAELKIPSRLLSDLCAKANQMKAVGAMKEMPVDRLVRLLSLLLANIKDGAKLVPFAKPAEDAEDTEGRLWRELCMERVMRSVESSLTALIIMTSPGMPKQVFVEDVIERAVAVAKFQLNSTVYPEADPAYRKTSQHKATQQSIRSQRAKERGHGALAAGSGGGRPRALTHLLNRLVELVDSFAQLVDLQRLTDNAILAMSGLAVAPFFVENVENLQLSALRLCTSVFCQYEKHRQLILEDLFASLARLPSSKRSLRSFRLNSEESIQMLTALSLLLVQSVVLLPASVPSSKDQDNTAAMALLDAYESARKTAQVFLVVFLNKCAKKAEEQDYRGIFEKFVEDLLLAVNKPEWPAAEMFLSLLGGLLVKQFADRSVDQALRVASLDYLGTVASRLRKDAVTSEMSEQDLDSLVAEIRGHSRGLEASGAGASSATAAPDEAPITKEERIVILQKAIVDYLNAEDVDASVHYAVRFYLAQWYKDCAKEVERTLQQQRDAANNDESAVAHESLDVLESRRTALLVRSCEFGAADSQQLASKRRLMSTGRSDAYMLDYEEACLVCRYLASMRPFSQSFDIYLSQILKVLNEQSVAVRTKAIKCLTAVVEVDPSVLERADIERTVHGRLLDNSTSVREACIELIGKFIIVRPQLTAQYYGMLSERILDTGISVRKRVIKIFRDICVEQPDFNKIPEMCVKMIRRVNDEEGIRKLVNEVFQAMWFSPVKESHNVKLLQKVMNITDVVAACKDQGYDWFEGLLRSLLKEEKEEKLRPVEKACRQIVDTLVANIMRLEEISSNNNQRLVACLCTLYMLTKIRPNLMVDHASTLQSYLKIKISSQQDNYVLHYVAKILELTVPLMEHPDEEELRSIEQEMVQLTMRKGMMVLDSAIACLSAVVNRVTHNYSLIRSCFNLFYTPIDRQQQENMATGAELIDPRQKPSILRGLYTVGLLLKYFDLESITTYETGAIMQRVFSSFMFFCSQCADPDVVKKSLMGLGFMCARHSHLLLQDPLKTYYCELIAGPMVSDETKTLVLKNLTSFLLEEEASMVQSDSTWKEHVQQESLKEMHDVQSGKASMVAQAYLDHVLAAFYYKDAGVRLAALTMVVTILRQGLIHPVKTVAHLISMQSDTDPAIRSKADAQLMEIEKHYPSFINMRALFGVRQSFQLQRVLRPGRVVRGIRDPDADPPVAMNHHLYSMLRTNRMNRRVLLTSMLNLFDENPSQRAPLAELLYVADNLASFPYQVAEEPLFLIHHLDLLVSVAGSTLLTSIKDYLGFAPGTELPDGCTPEMLATRIPAHTAPVEDYLLHSRGIALLLSLKQYLKELYGISDSKVQNYSPSDSAKTWEKPLNRRSIPGFRPQRCLDYLASESVRPTTVKLAADILDFEDLMLTIDPNDAGGASGDEEGGGGGGGRAAAGTSSAGLLSGDTVSAKQLPYHPAVQRGLDLKVQLTRIDGGMTGPAGLQAEAADEAVVPVPADDDGANSDASSQGPRIKMPKQRKRRPAARSGAGARRKRKASVSEESEDSPSSDDSDSLSD</sequence>
<dbReference type="InterPro" id="IPR024986">
    <property type="entry name" value="Nipped-B_C"/>
</dbReference>
<protein>
    <recommendedName>
        <fullName evidence="6">Nipped-B protein</fullName>
    </recommendedName>
</protein>
<feature type="compositionally biased region" description="Acidic residues" evidence="7">
    <location>
        <begin position="674"/>
        <end position="683"/>
    </location>
</feature>
<feature type="region of interest" description="Disordered" evidence="7">
    <location>
        <begin position="506"/>
        <end position="723"/>
    </location>
</feature>
<dbReference type="CDD" id="cd23958">
    <property type="entry name" value="SCC2"/>
    <property type="match status" value="1"/>
</dbReference>
<feature type="compositionally biased region" description="Polar residues" evidence="7">
    <location>
        <begin position="912"/>
        <end position="921"/>
    </location>
</feature>
<dbReference type="GO" id="GO:0140588">
    <property type="term" value="P:chromatin looping"/>
    <property type="evidence" value="ECO:0007669"/>
    <property type="project" value="InterPro"/>
</dbReference>
<feature type="compositionally biased region" description="Low complexity" evidence="7">
    <location>
        <begin position="385"/>
        <end position="395"/>
    </location>
</feature>
<accession>A0A1I8JCH8</accession>
<evidence type="ECO:0000256" key="6">
    <source>
        <dbReference type="RuleBase" id="RU364107"/>
    </source>
</evidence>
<name>A0A1I8JCH8_9PLAT</name>
<dbReference type="InterPro" id="IPR016024">
    <property type="entry name" value="ARM-type_fold"/>
</dbReference>
<dbReference type="InterPro" id="IPR033031">
    <property type="entry name" value="Scc2/Nipped-B"/>
</dbReference>
<feature type="compositionally biased region" description="Polar residues" evidence="7">
    <location>
        <begin position="660"/>
        <end position="669"/>
    </location>
</feature>
<feature type="compositionally biased region" description="Basic residues" evidence="7">
    <location>
        <begin position="2266"/>
        <end position="2276"/>
    </location>
</feature>
<dbReference type="PANTHER" id="PTHR21704:SF18">
    <property type="entry name" value="NIPPED-B-LIKE PROTEIN"/>
    <property type="match status" value="1"/>
</dbReference>
<dbReference type="WBParaSite" id="maker-uti_cns_0046766-snap-gene-0.6-mRNA-1">
    <property type="protein sequence ID" value="maker-uti_cns_0046766-snap-gene-0.6-mRNA-1"/>
    <property type="gene ID" value="maker-uti_cns_0046766-snap-gene-0.6"/>
</dbReference>
<organism evidence="9 10">
    <name type="scientific">Macrostomum lignano</name>
    <dbReference type="NCBI Taxonomy" id="282301"/>
    <lineage>
        <taxon>Eukaryota</taxon>
        <taxon>Metazoa</taxon>
        <taxon>Spiralia</taxon>
        <taxon>Lophotrochozoa</taxon>
        <taxon>Platyhelminthes</taxon>
        <taxon>Rhabditophora</taxon>
        <taxon>Macrostomorpha</taxon>
        <taxon>Macrostomida</taxon>
        <taxon>Macrostomidae</taxon>
        <taxon>Macrostomum</taxon>
    </lineage>
</organism>
<dbReference type="SUPFAM" id="SSF48371">
    <property type="entry name" value="ARM repeat"/>
    <property type="match status" value="1"/>
</dbReference>
<feature type="domain" description="Sister chromatid cohesion C-terminal" evidence="8">
    <location>
        <begin position="1847"/>
        <end position="2028"/>
    </location>
</feature>
<feature type="compositionally biased region" description="Low complexity" evidence="7">
    <location>
        <begin position="195"/>
        <end position="205"/>
    </location>
</feature>
<feature type="region of interest" description="Disordered" evidence="7">
    <location>
        <begin position="906"/>
        <end position="938"/>
    </location>
</feature>
<feature type="compositionally biased region" description="Pro residues" evidence="7">
    <location>
        <begin position="365"/>
        <end position="384"/>
    </location>
</feature>
<evidence type="ECO:0000256" key="3">
    <source>
        <dbReference type="ARBA" id="ARBA00022737"/>
    </source>
</evidence>
<feature type="compositionally biased region" description="Acidic residues" evidence="7">
    <location>
        <begin position="153"/>
        <end position="162"/>
    </location>
</feature>
<feature type="compositionally biased region" description="Low complexity" evidence="7">
    <location>
        <begin position="141"/>
        <end position="152"/>
    </location>
</feature>
<feature type="compositionally biased region" description="Basic and acidic residues" evidence="7">
    <location>
        <begin position="693"/>
        <end position="707"/>
    </location>
</feature>
<dbReference type="PANTHER" id="PTHR21704">
    <property type="entry name" value="NIPPED-B-LIKE PROTEIN DELANGIN SCC2-RELATED"/>
    <property type="match status" value="1"/>
</dbReference>
<dbReference type="GO" id="GO:0010468">
    <property type="term" value="P:regulation of gene expression"/>
    <property type="evidence" value="ECO:0007669"/>
    <property type="project" value="InterPro"/>
</dbReference>
<dbReference type="InterPro" id="IPR011989">
    <property type="entry name" value="ARM-like"/>
</dbReference>
<evidence type="ECO:0000256" key="4">
    <source>
        <dbReference type="ARBA" id="ARBA00023242"/>
    </source>
</evidence>
<evidence type="ECO:0000256" key="5">
    <source>
        <dbReference type="ARBA" id="ARBA00023306"/>
    </source>
</evidence>
<feature type="compositionally biased region" description="Gly residues" evidence="7">
    <location>
        <begin position="579"/>
        <end position="599"/>
    </location>
</feature>
<keyword evidence="9" id="KW-1185">Reference proteome</keyword>
<evidence type="ECO:0000256" key="7">
    <source>
        <dbReference type="SAM" id="MobiDB-lite"/>
    </source>
</evidence>
<reference evidence="10" key="1">
    <citation type="submission" date="2016-11" db="UniProtKB">
        <authorList>
            <consortium name="WormBaseParasite"/>
        </authorList>
    </citation>
    <scope>IDENTIFICATION</scope>
</reference>
<dbReference type="Pfam" id="PF12765">
    <property type="entry name" value="Cohesin_HEAT"/>
    <property type="match status" value="1"/>
</dbReference>